<sequence>MPWADTEEHDVASGHLLGEGALLEFVALHHVLGLRAPAGDRCAVHGGVQLAGDVDGIGVAADLTDGSGLPGLAEMVGGGLLVLVGQPDMVAELVRRDLGDVFDAVDEVVRGVGLTRALDERDGVVSGRGLGRLEVDLHGRPGGRRGHGRLGRGEDVPHRPDPREDLPDLGRLVVDRSRRVVLEVVGHAGGESGGGRPVRLQSPVEAGGGRELLAPRLVGGALLLHPARPGAGHESVECGPRVEADLPVDDERGVGPLERSNGRVGGGAEDDRVRPGEGRTDGESTADADRVEFLVQFGDRGTV</sequence>
<evidence type="ECO:0000313" key="3">
    <source>
        <dbReference type="Proteomes" id="UP001183202"/>
    </source>
</evidence>
<feature type="region of interest" description="Disordered" evidence="1">
    <location>
        <begin position="135"/>
        <end position="168"/>
    </location>
</feature>
<evidence type="ECO:0000256" key="1">
    <source>
        <dbReference type="SAM" id="MobiDB-lite"/>
    </source>
</evidence>
<feature type="compositionally biased region" description="Basic and acidic residues" evidence="1">
    <location>
        <begin position="151"/>
        <end position="168"/>
    </location>
</feature>
<evidence type="ECO:0000313" key="2">
    <source>
        <dbReference type="EMBL" id="MDT0350246.1"/>
    </source>
</evidence>
<feature type="compositionally biased region" description="Basic residues" evidence="1">
    <location>
        <begin position="141"/>
        <end position="150"/>
    </location>
</feature>
<dbReference type="EMBL" id="JAVREJ010000007">
    <property type="protein sequence ID" value="MDT0350246.1"/>
    <property type="molecule type" value="Genomic_DNA"/>
</dbReference>
<proteinExistence type="predicted"/>
<dbReference type="Proteomes" id="UP001183202">
    <property type="component" value="Unassembled WGS sequence"/>
</dbReference>
<feature type="compositionally biased region" description="Basic and acidic residues" evidence="1">
    <location>
        <begin position="269"/>
        <end position="290"/>
    </location>
</feature>
<accession>A0ABU2N8I3</accession>
<name>A0ABU2N8I3_9PSEU</name>
<gene>
    <name evidence="2" type="ORF">RM445_12000</name>
</gene>
<reference evidence="3" key="1">
    <citation type="submission" date="2023-07" db="EMBL/GenBank/DDBJ databases">
        <title>30 novel species of actinomycetes from the DSMZ collection.</title>
        <authorList>
            <person name="Nouioui I."/>
        </authorList>
    </citation>
    <scope>NUCLEOTIDE SEQUENCE [LARGE SCALE GENOMIC DNA]</scope>
    <source>
        <strain evidence="3">DSM 45834</strain>
    </source>
</reference>
<organism evidence="2 3">
    <name type="scientific">Pseudonocardia charpentierae</name>
    <dbReference type="NCBI Taxonomy" id="3075545"/>
    <lineage>
        <taxon>Bacteria</taxon>
        <taxon>Bacillati</taxon>
        <taxon>Actinomycetota</taxon>
        <taxon>Actinomycetes</taxon>
        <taxon>Pseudonocardiales</taxon>
        <taxon>Pseudonocardiaceae</taxon>
        <taxon>Pseudonocardia</taxon>
    </lineage>
</organism>
<comment type="caution">
    <text evidence="2">The sequence shown here is derived from an EMBL/GenBank/DDBJ whole genome shotgun (WGS) entry which is preliminary data.</text>
</comment>
<protein>
    <submittedName>
        <fullName evidence="2">Uncharacterized protein</fullName>
    </submittedName>
</protein>
<feature type="region of interest" description="Disordered" evidence="1">
    <location>
        <begin position="245"/>
        <end position="290"/>
    </location>
</feature>
<keyword evidence="3" id="KW-1185">Reference proteome</keyword>